<dbReference type="EMBL" id="JAGFMF010011638">
    <property type="protein sequence ID" value="KAG8518228.1"/>
    <property type="molecule type" value="Genomic_DNA"/>
</dbReference>
<evidence type="ECO:0000259" key="5">
    <source>
        <dbReference type="PROSITE" id="PS50106"/>
    </source>
</evidence>
<reference evidence="6" key="1">
    <citation type="journal article" date="2021" name="Evol. Appl.">
        <title>The genome of the Pyrenean desman and the effects of bottlenecks and inbreeding on the genomic landscape of an endangered species.</title>
        <authorList>
            <person name="Escoda L."/>
            <person name="Castresana J."/>
        </authorList>
    </citation>
    <scope>NUCLEOTIDE SEQUENCE</scope>
    <source>
        <strain evidence="6">IBE-C5619</strain>
    </source>
</reference>
<organism evidence="6 7">
    <name type="scientific">Galemys pyrenaicus</name>
    <name type="common">Iberian desman</name>
    <name type="synonym">Pyrenean desman</name>
    <dbReference type="NCBI Taxonomy" id="202257"/>
    <lineage>
        <taxon>Eukaryota</taxon>
        <taxon>Metazoa</taxon>
        <taxon>Chordata</taxon>
        <taxon>Craniata</taxon>
        <taxon>Vertebrata</taxon>
        <taxon>Euteleostomi</taxon>
        <taxon>Mammalia</taxon>
        <taxon>Eutheria</taxon>
        <taxon>Laurasiatheria</taxon>
        <taxon>Eulipotyphla</taxon>
        <taxon>Talpidae</taxon>
        <taxon>Galemys</taxon>
    </lineage>
</organism>
<evidence type="ECO:0000313" key="7">
    <source>
        <dbReference type="Proteomes" id="UP000700334"/>
    </source>
</evidence>
<dbReference type="Pfam" id="PF17820">
    <property type="entry name" value="PDZ_6"/>
    <property type="match status" value="1"/>
</dbReference>
<protein>
    <submittedName>
        <fullName evidence="6">PDZ and LIM domain protein 2</fullName>
    </submittedName>
</protein>
<feature type="non-terminal residue" evidence="6">
    <location>
        <position position="1"/>
    </location>
</feature>
<feature type="region of interest" description="Disordered" evidence="4">
    <location>
        <begin position="501"/>
        <end position="580"/>
    </location>
</feature>
<keyword evidence="1" id="KW-0479">Metal-binding</keyword>
<dbReference type="InterPro" id="IPR031847">
    <property type="entry name" value="PDLI1-4/Zasp-like_mid"/>
</dbReference>
<accession>A0A8J6DTW9</accession>
<dbReference type="GO" id="GO:0046872">
    <property type="term" value="F:metal ion binding"/>
    <property type="evidence" value="ECO:0007669"/>
    <property type="project" value="UniProtKB-KW"/>
</dbReference>
<evidence type="ECO:0000256" key="4">
    <source>
        <dbReference type="SAM" id="MobiDB-lite"/>
    </source>
</evidence>
<dbReference type="InterPro" id="IPR036034">
    <property type="entry name" value="PDZ_sf"/>
</dbReference>
<dbReference type="InterPro" id="IPR041489">
    <property type="entry name" value="PDZ_6"/>
</dbReference>
<feature type="region of interest" description="Disordered" evidence="4">
    <location>
        <begin position="220"/>
        <end position="247"/>
    </location>
</feature>
<dbReference type="PANTHER" id="PTHR37336:SF1">
    <property type="entry name" value="SIMILAR TO 9930012K11RIK PROTEIN"/>
    <property type="match status" value="1"/>
</dbReference>
<feature type="compositionally biased region" description="Low complexity" evidence="4">
    <location>
        <begin position="93"/>
        <end position="116"/>
    </location>
</feature>
<sequence length="690" mass="74039">MALTVDVVTERSKAEAADLRPGDVIVAINGESAAGMLHAEAQSKIRQSSSPLRLLLDRSSAASPGQTNGESSVEVLATRSQGGVRTHRNSQFSLRSSSSSPASLSPTPSSPSSTLPPTSPQPLPGEALFSRSFQNLTLSPGPAADRLSHEGRLGSRQAGRGRAGDSAVLVLPPSRSISPRLSVDLLGEDSEVFKMLQENREGRAPPRQSSSFRLLQEALEAEERGGTPASLPSLLSPQSSLPTSRALATPPKLHTCEKCNTSIANQAVRIQEGRYRHPGCYTCADCGLNLKMRGHFWMGQPGARLAAVWYPASPARIDGSQTPPVDSWKEDGELSGLERQVPVLKLASRDSGVEMAVGDSPLTSSLGLSQDSLDCEPMRCPGSPATESSAHLGRLRASRKLEQVLERSRWRPASPAGWRRHCCSSGVPKELRTCEKHLFGAGEQEANEAGLEEAEVAGGWGPEAWACLPGQGLRYLEHLCLVLEQMARLQQLCLQLQARRPPGNPAEEVEPAPVPSHDPGSEGRGPWEQLSQTEETGAKAASPPQVRVPRANSRRLSEAPAEPAHTFPSSQGHRARNSGEDDGVLVWSRTFVLAVVTAVLGNSARGTLLGGSVVTAAPSAQLGLSHWNKVKVLLSRIRWRNHRHPAPPADPDDPAPRTESGDFPERPLSRPHRKTFMPSLTVKKQRAKNL</sequence>
<dbReference type="PROSITE" id="PS50106">
    <property type="entry name" value="PDZ"/>
    <property type="match status" value="1"/>
</dbReference>
<gene>
    <name evidence="6" type="ORF">J0S82_005415</name>
</gene>
<dbReference type="Gene3D" id="2.30.42.10">
    <property type="match status" value="1"/>
</dbReference>
<comment type="caution">
    <text evidence="6">The sequence shown here is derived from an EMBL/GenBank/DDBJ whole genome shotgun (WGS) entry which is preliminary data.</text>
</comment>
<evidence type="ECO:0000256" key="1">
    <source>
        <dbReference type="ARBA" id="ARBA00022723"/>
    </source>
</evidence>
<dbReference type="Pfam" id="PF15936">
    <property type="entry name" value="DUF4749"/>
    <property type="match status" value="1"/>
</dbReference>
<dbReference type="InterPro" id="IPR027958">
    <property type="entry name" value="DUF4657"/>
</dbReference>
<dbReference type="PROSITE" id="PS00478">
    <property type="entry name" value="LIM_DOMAIN_1"/>
    <property type="match status" value="1"/>
</dbReference>
<keyword evidence="7" id="KW-1185">Reference proteome</keyword>
<dbReference type="InterPro" id="IPR001478">
    <property type="entry name" value="PDZ"/>
</dbReference>
<feature type="region of interest" description="Disordered" evidence="4">
    <location>
        <begin position="642"/>
        <end position="690"/>
    </location>
</feature>
<feature type="domain" description="PDZ" evidence="5">
    <location>
        <begin position="1"/>
        <end position="60"/>
    </location>
</feature>
<keyword evidence="3" id="KW-0440">LIM domain</keyword>
<dbReference type="Proteomes" id="UP000700334">
    <property type="component" value="Unassembled WGS sequence"/>
</dbReference>
<feature type="compositionally biased region" description="Basic and acidic residues" evidence="4">
    <location>
        <begin position="654"/>
        <end position="668"/>
    </location>
</feature>
<dbReference type="InterPro" id="IPR001781">
    <property type="entry name" value="Znf_LIM"/>
</dbReference>
<dbReference type="OrthoDB" id="9943553at2759"/>
<feature type="region of interest" description="Disordered" evidence="4">
    <location>
        <begin position="59"/>
        <end position="167"/>
    </location>
</feature>
<evidence type="ECO:0000256" key="2">
    <source>
        <dbReference type="ARBA" id="ARBA00022833"/>
    </source>
</evidence>
<dbReference type="AlphaFoldDB" id="A0A8J6DTW9"/>
<dbReference type="SUPFAM" id="SSF50156">
    <property type="entry name" value="PDZ domain-like"/>
    <property type="match status" value="1"/>
</dbReference>
<evidence type="ECO:0000256" key="3">
    <source>
        <dbReference type="ARBA" id="ARBA00023038"/>
    </source>
</evidence>
<dbReference type="Pfam" id="PF15552">
    <property type="entry name" value="DUF4657"/>
    <property type="match status" value="2"/>
</dbReference>
<name>A0A8J6DTW9_GALPY</name>
<dbReference type="SMART" id="SM00228">
    <property type="entry name" value="PDZ"/>
    <property type="match status" value="1"/>
</dbReference>
<evidence type="ECO:0000313" key="6">
    <source>
        <dbReference type="EMBL" id="KAG8518228.1"/>
    </source>
</evidence>
<proteinExistence type="predicted"/>
<keyword evidence="2" id="KW-0862">Zinc</keyword>
<dbReference type="PANTHER" id="PTHR37336">
    <property type="entry name" value="SIMILAR TO 9930012K11RIK PROTEIN"/>
    <property type="match status" value="1"/>
</dbReference>
<dbReference type="Pfam" id="PF00412">
    <property type="entry name" value="LIM"/>
    <property type="match status" value="1"/>
</dbReference>
<feature type="compositionally biased region" description="Low complexity" evidence="4">
    <location>
        <begin position="228"/>
        <end position="244"/>
    </location>
</feature>
<dbReference type="Gene3D" id="2.10.110.10">
    <property type="entry name" value="Cysteine Rich Protein"/>
    <property type="match status" value="1"/>
</dbReference>